<feature type="compositionally biased region" description="Polar residues" evidence="1">
    <location>
        <begin position="661"/>
        <end position="670"/>
    </location>
</feature>
<evidence type="ECO:0000313" key="3">
    <source>
        <dbReference type="Proteomes" id="UP000053095"/>
    </source>
</evidence>
<evidence type="ECO:0000256" key="1">
    <source>
        <dbReference type="SAM" id="MobiDB-lite"/>
    </source>
</evidence>
<proteinExistence type="predicted"/>
<dbReference type="AlphaFoldDB" id="A0A6V8H9B8"/>
<accession>A0A6V8H9B8</accession>
<organism evidence="2 3">
    <name type="scientific">Talaromyces pinophilus</name>
    <name type="common">Penicillium pinophilum</name>
    <dbReference type="NCBI Taxonomy" id="128442"/>
    <lineage>
        <taxon>Eukaryota</taxon>
        <taxon>Fungi</taxon>
        <taxon>Dikarya</taxon>
        <taxon>Ascomycota</taxon>
        <taxon>Pezizomycotina</taxon>
        <taxon>Eurotiomycetes</taxon>
        <taxon>Eurotiomycetidae</taxon>
        <taxon>Eurotiales</taxon>
        <taxon>Trichocomaceae</taxon>
        <taxon>Talaromyces</taxon>
        <taxon>Talaromyces sect. Talaromyces</taxon>
    </lineage>
</organism>
<dbReference type="PANTHER" id="PTHR39596">
    <property type="match status" value="1"/>
</dbReference>
<dbReference type="PANTHER" id="PTHR39596:SF2">
    <property type="entry name" value="HET DOMAIN PROTEIN (AFU_ORTHOLOGUE AFUA_1G17550)-RELATED"/>
    <property type="match status" value="1"/>
</dbReference>
<reference evidence="3" key="1">
    <citation type="journal article" date="2015" name="Genome Announc.">
        <title>Draft genome sequence of Talaromyces cellulolyticus strain Y-94, a source of lignocellulosic biomass-degrading enzymes.</title>
        <authorList>
            <person name="Fujii T."/>
            <person name="Koike H."/>
            <person name="Sawayama S."/>
            <person name="Yano S."/>
            <person name="Inoue H."/>
        </authorList>
    </citation>
    <scope>NUCLEOTIDE SEQUENCE [LARGE SCALE GENOMIC DNA]</scope>
    <source>
        <strain evidence="3">Y-94</strain>
    </source>
</reference>
<name>A0A6V8H9B8_TALPI</name>
<evidence type="ECO:0000313" key="2">
    <source>
        <dbReference type="EMBL" id="GAM37697.1"/>
    </source>
</evidence>
<dbReference type="EMBL" id="DF933820">
    <property type="protein sequence ID" value="GAM37697.1"/>
    <property type="molecule type" value="Genomic_DNA"/>
</dbReference>
<keyword evidence="3" id="KW-1185">Reference proteome</keyword>
<protein>
    <submittedName>
        <fullName evidence="2">HET domain protein</fullName>
    </submittedName>
</protein>
<comment type="caution">
    <text evidence="2">The sequence shown here is derived from an EMBL/GenBank/DDBJ whole genome shotgun (WGS) entry which is preliminary data.</text>
</comment>
<feature type="region of interest" description="Disordered" evidence="1">
    <location>
        <begin position="658"/>
        <end position="677"/>
    </location>
</feature>
<sequence length="773" mass="87317">MDHIPCLERHLWRHVRVPFLCEEEYDGLGFADFPTRKGWQDSSDLAPTTIRLSGRSAREQSSFFQAWLFFGMLAEVLCVPIASHDFIDDGFVTTKRLPKYTFEWYNRLLAMCDDCRRECLATSERCLLAARVRCFGLLDETQRPDCLVTAEIRLSISILGETLGQILHSIRHSFEPRGPGGYIDVRNKWGYNRPLLHKLLVEQKHWCPNHVAFLENYPPASTNIGFYYAASLDRPRMGYHGNCSADACVVGLVHDPRAYETKHSDAIDPPCNGGCPQIEPSQTIIHEILHQEGLPLVRASISNHDAVKVEVVKHQKGMKYAAISHVWSDGLGNEDHNLLPECQIVQLIKAVHAAERVCSISNSSNTISSTTDADSGVTATFWIDTICIPRGQAAARFRRLALDRMSVPYQLASTVLVLDAELYHTELPSTGSEAIFRLICSNWMRRLWTLQEGILGAERLVILFKGGRAFHLWNELEQLRRELWAQPWLPNPLAHFVMRTGIQQSIKALSGSSSKLSWLFRDMNWRSTTRRTDEALVLSSMLDVWPSNMFQIPAEERMRAVIAALPEFPRRVIFAPGRRFRQEGFRWLVSSFLDMANFGLGITVGKIGKRHFPHLGADYSYLEVSYPGYVLNVSSKLVRRPWNFVLSDPVANQVIHVTPKGKQNQTSPPSDQDVDLAETKLPDSSEPHVLLGLVMHHDALATDTIHRYAAIVVLDQTLSENETTTSSKPLSGKHEGVVSISVYDKGPDLNIEGRLTNDIEIQCGYSQKTWVIR</sequence>
<dbReference type="Proteomes" id="UP000053095">
    <property type="component" value="Unassembled WGS sequence"/>
</dbReference>
<gene>
    <name evidence="2" type="ORF">TCE0_024r07822</name>
</gene>